<evidence type="ECO:0000256" key="7">
    <source>
        <dbReference type="PROSITE-ProRule" id="PRU01360"/>
    </source>
</evidence>
<dbReference type="Pfam" id="PF07715">
    <property type="entry name" value="Plug"/>
    <property type="match status" value="1"/>
</dbReference>
<evidence type="ECO:0000256" key="6">
    <source>
        <dbReference type="ARBA" id="ARBA00023237"/>
    </source>
</evidence>
<dbReference type="AlphaFoldDB" id="A0A425XZ09"/>
<dbReference type="EMBL" id="QQWG01000013">
    <property type="protein sequence ID" value="RRG20413.1"/>
    <property type="molecule type" value="Genomic_DNA"/>
</dbReference>
<keyword evidence="5 7" id="KW-0472">Membrane</keyword>
<evidence type="ECO:0000256" key="3">
    <source>
        <dbReference type="ARBA" id="ARBA00022452"/>
    </source>
</evidence>
<keyword evidence="4 7" id="KW-0812">Transmembrane</keyword>
<organism evidence="9 10">
    <name type="scientific">Ancylomarina euxinus</name>
    <dbReference type="NCBI Taxonomy" id="2283627"/>
    <lineage>
        <taxon>Bacteria</taxon>
        <taxon>Pseudomonadati</taxon>
        <taxon>Bacteroidota</taxon>
        <taxon>Bacteroidia</taxon>
        <taxon>Marinilabiliales</taxon>
        <taxon>Marinifilaceae</taxon>
        <taxon>Ancylomarina</taxon>
    </lineage>
</organism>
<evidence type="ECO:0000256" key="1">
    <source>
        <dbReference type="ARBA" id="ARBA00004571"/>
    </source>
</evidence>
<dbReference type="InterPro" id="IPR008969">
    <property type="entry name" value="CarboxyPept-like_regulatory"/>
</dbReference>
<dbReference type="NCBIfam" id="TIGR04057">
    <property type="entry name" value="SusC_RagA_signa"/>
    <property type="match status" value="1"/>
</dbReference>
<dbReference type="Gene3D" id="2.170.130.10">
    <property type="entry name" value="TonB-dependent receptor, plug domain"/>
    <property type="match status" value="1"/>
</dbReference>
<dbReference type="PROSITE" id="PS52016">
    <property type="entry name" value="TONB_DEPENDENT_REC_3"/>
    <property type="match status" value="1"/>
</dbReference>
<dbReference type="InterPro" id="IPR039426">
    <property type="entry name" value="TonB-dep_rcpt-like"/>
</dbReference>
<keyword evidence="2 7" id="KW-0813">Transport</keyword>
<evidence type="ECO:0000256" key="2">
    <source>
        <dbReference type="ARBA" id="ARBA00022448"/>
    </source>
</evidence>
<evidence type="ECO:0000256" key="4">
    <source>
        <dbReference type="ARBA" id="ARBA00022692"/>
    </source>
</evidence>
<dbReference type="GO" id="GO:0009279">
    <property type="term" value="C:cell outer membrane"/>
    <property type="evidence" value="ECO:0007669"/>
    <property type="project" value="UniProtKB-SubCell"/>
</dbReference>
<keyword evidence="10" id="KW-1185">Reference proteome</keyword>
<name>A0A425XZ09_9BACT</name>
<dbReference type="InterPro" id="IPR036942">
    <property type="entry name" value="Beta-barrel_TonB_sf"/>
</dbReference>
<dbReference type="NCBIfam" id="TIGR04056">
    <property type="entry name" value="OMP_RagA_SusC"/>
    <property type="match status" value="1"/>
</dbReference>
<dbReference type="InterPro" id="IPR012910">
    <property type="entry name" value="Plug_dom"/>
</dbReference>
<accession>A0A425XZ09</accession>
<evidence type="ECO:0000259" key="8">
    <source>
        <dbReference type="Pfam" id="PF07715"/>
    </source>
</evidence>
<comment type="similarity">
    <text evidence="7">Belongs to the TonB-dependent receptor family.</text>
</comment>
<dbReference type="InterPro" id="IPR023996">
    <property type="entry name" value="TonB-dep_OMP_SusC/RagA"/>
</dbReference>
<dbReference type="SUPFAM" id="SSF56935">
    <property type="entry name" value="Porins"/>
    <property type="match status" value="1"/>
</dbReference>
<sequence>MEKFADVFRIFMRKRNQTFRIMKLSVFLMLIGMMQVSANVYSQAGKINVQVSHVSLSDLLWELQENSGIVFVYKTKDLKDFPMVSIEKEGASISEILDEILLNTDLEYTLDNNVVVIKKKLLELEPNIKVEIKTEEQEKKELKGTVTDDKGETLPGVSVVVKGSTIGTATDINGEFLLMVPSDAKVLVFTFVGMISQEIAYRGQESLKVALEADFEGLDEIVVIGYGTTKKERIGSAISQVDAEDIEERSAGAVSIDQIIGGQIKGVQINQSSGAPGSGSTIRVRGITSPFASGNNQPLYVIDGVPFNGDVATGNGSFSGGENPLLSISPSDIENVSVLKDASATAIYGSRGANGVIIVSTKRGKKSSRTDIKLNYVYSISNPLNTQDVLDADGFKSLHNMIAKNTINSFYEGTASYIGFSDADLIVDADTGENRESIYNLFSGEIIPVYGTTNTDWQDKIYRENAATHQWNLSFSGGNDKTNYAFALSHTNQEALMINEDFKRYGARLAIDSDVNDWLKIGTSINYSGIKNVSGRQTLVGYGSPTDAMITRPDFEVYQEDGSFKRIPDFWQGYGYGMGGYIFENQNPVAGMENKIESKTNSFIGNAYLAVEPIKDLSVKAQVNVRSFNTIGSDFAPTRAQAYDVFNTDRKSMLSNSLSDITNVSTVFQANYVKNINDHYFTLMGGISFDRNFYHSESQTYLGTADDNVLTNTSSASTHFYSQGGKAESGTNSIYSRLQYSYLARYTATVNFRTDESSKFAPGNKRAYFPSFALNWNVANEEFMKDQTFVNQLKIRGSIGQTGSSNVNDFSYLQFFEVGQIETGKYNGQSTIVNSKSFPNKDIKWETTTEYNLGLDFSFLNDRLYGSVDIYNKYTKDVLAPTPIFLEAGSPNFISNLAEISNKGIELDFGGYFIKNDQFSWSADFNIALNRNKVEDINGASLSQFQIDNFIEGEPVGTIKGYRVEKIIQNQAEIAELNSKSPTGVYYKQTTGAGDYLYKDINGDGRITSDDRDIIGNMQPDFFGGFSTTLNYKGLYLFAGFQYSVGNEREWGNYRSLIGSPTVFANMAKEALTDTWTPENTDAKYTRLIYGNFDNASVNDRNIQDASYLRFKILRLGYQIPENVLKNSPLQTVNVFASASNLFTITDYKGLDPEAIGSSFISSGVSGGDDYPFAKTFSLGVTIGF</sequence>
<protein>
    <submittedName>
        <fullName evidence="9">SusC/RagA family TonB-linked outer membrane protein</fullName>
    </submittedName>
</protein>
<evidence type="ECO:0000256" key="5">
    <source>
        <dbReference type="ARBA" id="ARBA00023136"/>
    </source>
</evidence>
<evidence type="ECO:0000313" key="10">
    <source>
        <dbReference type="Proteomes" id="UP000285794"/>
    </source>
</evidence>
<comment type="subcellular location">
    <subcellularLocation>
        <location evidence="1 7">Cell outer membrane</location>
        <topology evidence="1 7">Multi-pass membrane protein</topology>
    </subcellularLocation>
</comment>
<keyword evidence="6 7" id="KW-0998">Cell outer membrane</keyword>
<proteinExistence type="inferred from homology"/>
<dbReference type="Proteomes" id="UP000285794">
    <property type="component" value="Unassembled WGS sequence"/>
</dbReference>
<dbReference type="SUPFAM" id="SSF49464">
    <property type="entry name" value="Carboxypeptidase regulatory domain-like"/>
    <property type="match status" value="1"/>
</dbReference>
<dbReference type="InterPro" id="IPR023997">
    <property type="entry name" value="TonB-dep_OMP_SusC/RagA_CS"/>
</dbReference>
<dbReference type="Gene3D" id="2.40.170.20">
    <property type="entry name" value="TonB-dependent receptor, beta-barrel domain"/>
    <property type="match status" value="1"/>
</dbReference>
<dbReference type="InterPro" id="IPR037066">
    <property type="entry name" value="Plug_dom_sf"/>
</dbReference>
<comment type="caution">
    <text evidence="9">The sequence shown here is derived from an EMBL/GenBank/DDBJ whole genome shotgun (WGS) entry which is preliminary data.</text>
</comment>
<feature type="domain" description="TonB-dependent receptor plug" evidence="8">
    <location>
        <begin position="231"/>
        <end position="356"/>
    </location>
</feature>
<gene>
    <name evidence="9" type="ORF">DWB61_12770</name>
</gene>
<reference evidence="9 10" key="1">
    <citation type="submission" date="2018-07" db="EMBL/GenBank/DDBJ databases">
        <title>Draft genome sequence of Ancylomarina sp. M1P.</title>
        <authorList>
            <person name="Yadav S."/>
            <person name="Villanueva L."/>
            <person name="Damste J.S.S."/>
        </authorList>
    </citation>
    <scope>NUCLEOTIDE SEQUENCE [LARGE SCALE GENOMIC DNA]</scope>
    <source>
        <strain evidence="9 10">M1P</strain>
    </source>
</reference>
<dbReference type="Gene3D" id="2.60.40.1120">
    <property type="entry name" value="Carboxypeptidase-like, regulatory domain"/>
    <property type="match status" value="1"/>
</dbReference>
<evidence type="ECO:0000313" key="9">
    <source>
        <dbReference type="EMBL" id="RRG20413.1"/>
    </source>
</evidence>
<dbReference type="Pfam" id="PF13715">
    <property type="entry name" value="CarbopepD_reg_2"/>
    <property type="match status" value="1"/>
</dbReference>
<keyword evidence="3 7" id="KW-1134">Transmembrane beta strand</keyword>